<dbReference type="OrthoDB" id="9812260at2"/>
<evidence type="ECO:0000256" key="4">
    <source>
        <dbReference type="SAM" id="Phobius"/>
    </source>
</evidence>
<dbReference type="PANTHER" id="PTHR45138:SF9">
    <property type="entry name" value="DIGUANYLATE CYCLASE DGCM-RELATED"/>
    <property type="match status" value="1"/>
</dbReference>
<keyword evidence="4" id="KW-0472">Membrane</keyword>
<comment type="caution">
    <text evidence="6">The sequence shown here is derived from an EMBL/GenBank/DDBJ whole genome shotgun (WGS) entry which is preliminary data.</text>
</comment>
<dbReference type="Gene3D" id="3.30.450.20">
    <property type="entry name" value="PAS domain"/>
    <property type="match status" value="2"/>
</dbReference>
<name>A0A502FIK7_9PROT</name>
<dbReference type="InterPro" id="IPR054327">
    <property type="entry name" value="His-kinase-like_sensor"/>
</dbReference>
<feature type="transmembrane region" description="Helical" evidence="4">
    <location>
        <begin position="299"/>
        <end position="320"/>
    </location>
</feature>
<proteinExistence type="predicted"/>
<evidence type="ECO:0000256" key="2">
    <source>
        <dbReference type="ARBA" id="ARBA00034247"/>
    </source>
</evidence>
<dbReference type="Proteomes" id="UP000317078">
    <property type="component" value="Unassembled WGS sequence"/>
</dbReference>
<dbReference type="CDD" id="cd01949">
    <property type="entry name" value="GGDEF"/>
    <property type="match status" value="1"/>
</dbReference>
<dbReference type="InterPro" id="IPR003018">
    <property type="entry name" value="GAF"/>
</dbReference>
<dbReference type="EC" id="2.7.7.65" evidence="1"/>
<gene>
    <name evidence="6" type="ORF">EAH89_21615</name>
</gene>
<keyword evidence="4" id="KW-0812">Transmembrane</keyword>
<dbReference type="PROSITE" id="PS50887">
    <property type="entry name" value="GGDEF"/>
    <property type="match status" value="1"/>
</dbReference>
<evidence type="ECO:0000256" key="3">
    <source>
        <dbReference type="SAM" id="MobiDB-lite"/>
    </source>
</evidence>
<accession>A0A502FIK7</accession>
<evidence type="ECO:0000259" key="5">
    <source>
        <dbReference type="PROSITE" id="PS50887"/>
    </source>
</evidence>
<dbReference type="Pfam" id="PF00990">
    <property type="entry name" value="GGDEF"/>
    <property type="match status" value="1"/>
</dbReference>
<dbReference type="PANTHER" id="PTHR45138">
    <property type="entry name" value="REGULATORY COMPONENTS OF SENSORY TRANSDUCTION SYSTEM"/>
    <property type="match status" value="1"/>
</dbReference>
<dbReference type="RefSeq" id="WP_140885816.1">
    <property type="nucleotide sequence ID" value="NZ_RCZP01000029.1"/>
</dbReference>
<dbReference type="InterPro" id="IPR029016">
    <property type="entry name" value="GAF-like_dom_sf"/>
</dbReference>
<dbReference type="Gene3D" id="3.30.450.40">
    <property type="match status" value="1"/>
</dbReference>
<sequence>MALRDAEPLPDLQTKLSSPSAMRWMAALGAGLLLGLLAAGAFVVAEARNDTWNQAEQASANLALALEREIARNIALVDRSVQGAIRALQRPGLDKAEPEVRHMALFDRTAGAEYLGSLLVLGPTGEATAVSTALTPPSYDFADREYFTVHRDQPETGLFVSRPLRSRVGHPGFSIVLSRRVADREGLFAGVVAGAVQLAYFNDLFSKINLGRGGSVTLLSTAGRVLTRTPSRDEDVDRDLSGTSTFQRFLSAPSGSFVGKATLDGVTRLYTFRHVADLPLVLSVAVSVDEVFAAWERKAIVMALILGTLCAALVVLCALFRQEMRRRLFVERQLIEAAHTDGLTGLANRRHFDEVLAHEGRRAAREESALSLLMLDLDCFKAFNDRYGHQRGDACLRAAAGVLARAVRRPGDLAARYGGEELAVILPNTDEAGALHLAETIRTGIEALGWEHEGNPAKVVTVSVGCATLHSRAMSQGHEVESLIAKADQALYEAKRLGRNRAVSSSDLPKSPLPPSLPDEERRLAAVAAYHSEDHCGHSEALDRIARLTAGLLGAPTSVISLVGRDEQFFVGRYGLDAVSTPREVAFCAHTIAGDLPLIVPDATTDPRFERNPLVTGAPGIRFYAGMPLVSPEGQHHLGALCVLDWTPRAGLDAAQRALLADLAALTVDELERQRVSRPASNPARIANETENSSCEPSQATAKRI</sequence>
<dbReference type="SMART" id="SM00065">
    <property type="entry name" value="GAF"/>
    <property type="match status" value="1"/>
</dbReference>
<dbReference type="InterPro" id="IPR029787">
    <property type="entry name" value="Nucleotide_cyclase"/>
</dbReference>
<dbReference type="SMART" id="SM00267">
    <property type="entry name" value="GGDEF"/>
    <property type="match status" value="1"/>
</dbReference>
<dbReference type="GO" id="GO:0005886">
    <property type="term" value="C:plasma membrane"/>
    <property type="evidence" value="ECO:0007669"/>
    <property type="project" value="TreeGrafter"/>
</dbReference>
<reference evidence="6 7" key="1">
    <citation type="journal article" date="2019" name="Environ. Microbiol.">
        <title>Species interactions and distinct microbial communities in high Arctic permafrost affected cryosols are associated with the CH4 and CO2 gas fluxes.</title>
        <authorList>
            <person name="Altshuler I."/>
            <person name="Hamel J."/>
            <person name="Turney S."/>
            <person name="Magnuson E."/>
            <person name="Levesque R."/>
            <person name="Greer C."/>
            <person name="Whyte L.G."/>
        </authorList>
    </citation>
    <scope>NUCLEOTIDE SEQUENCE [LARGE SCALE GENOMIC DNA]</scope>
    <source>
        <strain evidence="6 7">S9.3B</strain>
    </source>
</reference>
<organism evidence="6 7">
    <name type="scientific">Muricoccus nepalensis</name>
    <dbReference type="NCBI Taxonomy" id="1854500"/>
    <lineage>
        <taxon>Bacteria</taxon>
        <taxon>Pseudomonadati</taxon>
        <taxon>Pseudomonadota</taxon>
        <taxon>Alphaproteobacteria</taxon>
        <taxon>Acetobacterales</taxon>
        <taxon>Roseomonadaceae</taxon>
        <taxon>Muricoccus</taxon>
    </lineage>
</organism>
<dbReference type="InterPro" id="IPR050469">
    <property type="entry name" value="Diguanylate_Cyclase"/>
</dbReference>
<dbReference type="InterPro" id="IPR000160">
    <property type="entry name" value="GGDEF_dom"/>
</dbReference>
<dbReference type="Pfam" id="PF22588">
    <property type="entry name" value="dCache_1_like"/>
    <property type="match status" value="1"/>
</dbReference>
<evidence type="ECO:0000313" key="7">
    <source>
        <dbReference type="Proteomes" id="UP000317078"/>
    </source>
</evidence>
<feature type="region of interest" description="Disordered" evidence="3">
    <location>
        <begin position="674"/>
        <end position="705"/>
    </location>
</feature>
<feature type="domain" description="GGDEF" evidence="5">
    <location>
        <begin position="368"/>
        <end position="507"/>
    </location>
</feature>
<dbReference type="CDD" id="cd12915">
    <property type="entry name" value="PDC2_DGC_like"/>
    <property type="match status" value="1"/>
</dbReference>
<dbReference type="AlphaFoldDB" id="A0A502FIK7"/>
<dbReference type="Gene3D" id="3.30.70.270">
    <property type="match status" value="1"/>
</dbReference>
<comment type="catalytic activity">
    <reaction evidence="2">
        <text>2 GTP = 3',3'-c-di-GMP + 2 diphosphate</text>
        <dbReference type="Rhea" id="RHEA:24898"/>
        <dbReference type="ChEBI" id="CHEBI:33019"/>
        <dbReference type="ChEBI" id="CHEBI:37565"/>
        <dbReference type="ChEBI" id="CHEBI:58805"/>
        <dbReference type="EC" id="2.7.7.65"/>
    </reaction>
</comment>
<dbReference type="SUPFAM" id="SSF55073">
    <property type="entry name" value="Nucleotide cyclase"/>
    <property type="match status" value="1"/>
</dbReference>
<dbReference type="Pfam" id="PF01590">
    <property type="entry name" value="GAF"/>
    <property type="match status" value="1"/>
</dbReference>
<dbReference type="CDD" id="cd12914">
    <property type="entry name" value="PDC1_DGC_like"/>
    <property type="match status" value="1"/>
</dbReference>
<evidence type="ECO:0000256" key="1">
    <source>
        <dbReference type="ARBA" id="ARBA00012528"/>
    </source>
</evidence>
<dbReference type="EMBL" id="RCZP01000029">
    <property type="protein sequence ID" value="TPG49310.1"/>
    <property type="molecule type" value="Genomic_DNA"/>
</dbReference>
<keyword evidence="7" id="KW-1185">Reference proteome</keyword>
<dbReference type="NCBIfam" id="TIGR00254">
    <property type="entry name" value="GGDEF"/>
    <property type="match status" value="1"/>
</dbReference>
<dbReference type="GO" id="GO:0043709">
    <property type="term" value="P:cell adhesion involved in single-species biofilm formation"/>
    <property type="evidence" value="ECO:0007669"/>
    <property type="project" value="TreeGrafter"/>
</dbReference>
<dbReference type="GO" id="GO:1902201">
    <property type="term" value="P:negative regulation of bacterial-type flagellum-dependent cell motility"/>
    <property type="evidence" value="ECO:0007669"/>
    <property type="project" value="TreeGrafter"/>
</dbReference>
<keyword evidence="4" id="KW-1133">Transmembrane helix</keyword>
<feature type="compositionally biased region" description="Polar residues" evidence="3">
    <location>
        <begin position="689"/>
        <end position="705"/>
    </location>
</feature>
<protein>
    <recommendedName>
        <fullName evidence="1">diguanylate cyclase</fullName>
        <ecNumber evidence="1">2.7.7.65</ecNumber>
    </recommendedName>
</protein>
<evidence type="ECO:0000313" key="6">
    <source>
        <dbReference type="EMBL" id="TPG49310.1"/>
    </source>
</evidence>
<dbReference type="GO" id="GO:0052621">
    <property type="term" value="F:diguanylate cyclase activity"/>
    <property type="evidence" value="ECO:0007669"/>
    <property type="project" value="UniProtKB-EC"/>
</dbReference>
<dbReference type="InterPro" id="IPR043128">
    <property type="entry name" value="Rev_trsase/Diguanyl_cyclase"/>
</dbReference>
<dbReference type="FunFam" id="3.30.70.270:FF:000001">
    <property type="entry name" value="Diguanylate cyclase domain protein"/>
    <property type="match status" value="1"/>
</dbReference>
<dbReference type="SUPFAM" id="SSF55781">
    <property type="entry name" value="GAF domain-like"/>
    <property type="match status" value="1"/>
</dbReference>